<organism evidence="1 2">
    <name type="scientific">Apostasia shenzhenica</name>
    <dbReference type="NCBI Taxonomy" id="1088818"/>
    <lineage>
        <taxon>Eukaryota</taxon>
        <taxon>Viridiplantae</taxon>
        <taxon>Streptophyta</taxon>
        <taxon>Embryophyta</taxon>
        <taxon>Tracheophyta</taxon>
        <taxon>Spermatophyta</taxon>
        <taxon>Magnoliopsida</taxon>
        <taxon>Liliopsida</taxon>
        <taxon>Asparagales</taxon>
        <taxon>Orchidaceae</taxon>
        <taxon>Apostasioideae</taxon>
        <taxon>Apostasia</taxon>
    </lineage>
</organism>
<sequence>MALNGFVRLAITDCGFEPLNMLAGVGRASVSLKPGEPEVLWDWGQPNDVGKGGIAIHRSKEKIRPMMRGLNAWEEGISLGKERRESRQKESRLW</sequence>
<reference evidence="1 2" key="1">
    <citation type="journal article" date="2017" name="Nature">
        <title>The Apostasia genome and the evolution of orchids.</title>
        <authorList>
            <person name="Zhang G.Q."/>
            <person name="Liu K.W."/>
            <person name="Li Z."/>
            <person name="Lohaus R."/>
            <person name="Hsiao Y.Y."/>
            <person name="Niu S.C."/>
            <person name="Wang J.Y."/>
            <person name="Lin Y.C."/>
            <person name="Xu Q."/>
            <person name="Chen L.J."/>
            <person name="Yoshida K."/>
            <person name="Fujiwara S."/>
            <person name="Wang Z.W."/>
            <person name="Zhang Y.Q."/>
            <person name="Mitsuda N."/>
            <person name="Wang M."/>
            <person name="Liu G.H."/>
            <person name="Pecoraro L."/>
            <person name="Huang H.X."/>
            <person name="Xiao X.J."/>
            <person name="Lin M."/>
            <person name="Wu X.Y."/>
            <person name="Wu W.L."/>
            <person name="Chen Y.Y."/>
            <person name="Chang S.B."/>
            <person name="Sakamoto S."/>
            <person name="Ohme-Takagi M."/>
            <person name="Yagi M."/>
            <person name="Zeng S.J."/>
            <person name="Shen C.Y."/>
            <person name="Yeh C.M."/>
            <person name="Luo Y.B."/>
            <person name="Tsai W.C."/>
            <person name="Van de Peer Y."/>
            <person name="Liu Z.J."/>
        </authorList>
    </citation>
    <scope>NUCLEOTIDE SEQUENCE [LARGE SCALE GENOMIC DNA]</scope>
    <source>
        <strain evidence="2">cv. Shenzhen</strain>
        <tissue evidence="1">Stem</tissue>
    </source>
</reference>
<evidence type="ECO:0000313" key="2">
    <source>
        <dbReference type="Proteomes" id="UP000236161"/>
    </source>
</evidence>
<protein>
    <submittedName>
        <fullName evidence="1">Uncharacterized protein</fullName>
    </submittedName>
</protein>
<gene>
    <name evidence="1" type="ORF">AXF42_Ash021142</name>
</gene>
<accession>A0A2I0ADX9</accession>
<evidence type="ECO:0000313" key="1">
    <source>
        <dbReference type="EMBL" id="PKA53751.1"/>
    </source>
</evidence>
<dbReference type="AlphaFoldDB" id="A0A2I0ADX9"/>
<dbReference type="EMBL" id="KZ451990">
    <property type="protein sequence ID" value="PKA53751.1"/>
    <property type="molecule type" value="Genomic_DNA"/>
</dbReference>
<proteinExistence type="predicted"/>
<dbReference type="Proteomes" id="UP000236161">
    <property type="component" value="Unassembled WGS sequence"/>
</dbReference>
<keyword evidence="2" id="KW-1185">Reference proteome</keyword>
<name>A0A2I0ADX9_9ASPA</name>